<gene>
    <name evidence="6" type="ORF">MKW94_017209</name>
</gene>
<feature type="domain" description="RecQ mediated genome instability protein 1 OB-fold" evidence="4">
    <location>
        <begin position="115"/>
        <end position="184"/>
    </location>
</feature>
<protein>
    <recommendedName>
        <fullName evidence="2">RecQ-mediated genome instability protein 1</fullName>
    </recommendedName>
</protein>
<dbReference type="GO" id="GO:0016604">
    <property type="term" value="C:nuclear body"/>
    <property type="evidence" value="ECO:0007669"/>
    <property type="project" value="TreeGrafter"/>
</dbReference>
<feature type="compositionally biased region" description="Basic and acidic residues" evidence="3">
    <location>
        <begin position="17"/>
        <end position="30"/>
    </location>
</feature>
<dbReference type="Proteomes" id="UP001177140">
    <property type="component" value="Unassembled WGS sequence"/>
</dbReference>
<keyword evidence="7" id="KW-1185">Reference proteome</keyword>
<evidence type="ECO:0000259" key="5">
    <source>
        <dbReference type="Pfam" id="PF16099"/>
    </source>
</evidence>
<dbReference type="EMBL" id="JAJJMA010343261">
    <property type="protein sequence ID" value="MCL7051856.1"/>
    <property type="molecule type" value="Genomic_DNA"/>
</dbReference>
<sequence>MSGGNANPNPNRTVGDFAHDVPPRSNREQNQEQSFQDVVAEKVLSLFPVNVRSKLREELLVSCCSELNDSNLSFDNFNHGVLPENIHTVDIAHPGPLVLQVNKITELSVPATGNDKCLLLTMTDGVGIILGIVIKPIKHLQVSGASAAGFKVVIRNAYISNGILRLVPEGVRVLAPTSAAWKAKTLDEIVKDNSNRLSDAHKELPYRYLDSLLEQWEVQKKAAAVGDDRATTTIRGKIQGFMFGLTSFKFAPRPEYELVVYFQDGSCTSEILIHHSVVQRQIGLSPEEVTEYLNSSVGDEMWETMMEYKLMLSTLQCTLVVEINNDSDVPVAVELDSAFDVSWVREKLDESHRHRRNK</sequence>
<dbReference type="GO" id="GO:0000166">
    <property type="term" value="F:nucleotide binding"/>
    <property type="evidence" value="ECO:0007669"/>
    <property type="project" value="InterPro"/>
</dbReference>
<accession>A0AA42B5X0</accession>
<dbReference type="GO" id="GO:0000724">
    <property type="term" value="P:double-strand break repair via homologous recombination"/>
    <property type="evidence" value="ECO:0007669"/>
    <property type="project" value="TreeGrafter"/>
</dbReference>
<evidence type="ECO:0000313" key="7">
    <source>
        <dbReference type="Proteomes" id="UP001177140"/>
    </source>
</evidence>
<dbReference type="InterPro" id="IPR032199">
    <property type="entry name" value="RMI1_C"/>
</dbReference>
<dbReference type="GO" id="GO:0000712">
    <property type="term" value="P:resolution of meiotic recombination intermediates"/>
    <property type="evidence" value="ECO:0007669"/>
    <property type="project" value="TreeGrafter"/>
</dbReference>
<evidence type="ECO:0000256" key="2">
    <source>
        <dbReference type="ARBA" id="ARBA00018987"/>
    </source>
</evidence>
<evidence type="ECO:0000313" key="6">
    <source>
        <dbReference type="EMBL" id="MCL7051856.1"/>
    </source>
</evidence>
<dbReference type="Pfam" id="PF16099">
    <property type="entry name" value="RMI1_C"/>
    <property type="match status" value="1"/>
</dbReference>
<feature type="domain" description="RecQ-mediated genome instability protein 1 C-terminal OB-fold" evidence="5">
    <location>
        <begin position="204"/>
        <end position="336"/>
    </location>
</feature>
<dbReference type="Pfam" id="PF08585">
    <property type="entry name" value="RMI1_N_C"/>
    <property type="match status" value="1"/>
</dbReference>
<dbReference type="PANTHER" id="PTHR14790">
    <property type="entry name" value="RECQ-MEDIATED GENOME INSTABILITY PROTEIN 1 RMI1"/>
    <property type="match status" value="1"/>
</dbReference>
<evidence type="ECO:0000259" key="4">
    <source>
        <dbReference type="Pfam" id="PF08585"/>
    </source>
</evidence>
<name>A0AA42B5X0_PAPNU</name>
<feature type="compositionally biased region" description="Polar residues" evidence="3">
    <location>
        <begin position="1"/>
        <end position="12"/>
    </location>
</feature>
<evidence type="ECO:0000256" key="3">
    <source>
        <dbReference type="SAM" id="MobiDB-lite"/>
    </source>
</evidence>
<dbReference type="InterPro" id="IPR013894">
    <property type="entry name" value="RMI1_OB"/>
</dbReference>
<feature type="region of interest" description="Disordered" evidence="3">
    <location>
        <begin position="1"/>
        <end position="33"/>
    </location>
</feature>
<organism evidence="6 7">
    <name type="scientific">Papaver nudicaule</name>
    <name type="common">Iceland poppy</name>
    <dbReference type="NCBI Taxonomy" id="74823"/>
    <lineage>
        <taxon>Eukaryota</taxon>
        <taxon>Viridiplantae</taxon>
        <taxon>Streptophyta</taxon>
        <taxon>Embryophyta</taxon>
        <taxon>Tracheophyta</taxon>
        <taxon>Spermatophyta</taxon>
        <taxon>Magnoliopsida</taxon>
        <taxon>Ranunculales</taxon>
        <taxon>Papaveraceae</taxon>
        <taxon>Papaveroideae</taxon>
        <taxon>Papaver</taxon>
    </lineage>
</organism>
<dbReference type="InterPro" id="IPR042470">
    <property type="entry name" value="RMI1_N_C_sf"/>
</dbReference>
<dbReference type="GO" id="GO:0031422">
    <property type="term" value="C:RecQ family helicase-topoisomerase III complex"/>
    <property type="evidence" value="ECO:0007669"/>
    <property type="project" value="TreeGrafter"/>
</dbReference>
<dbReference type="Gene3D" id="2.40.50.770">
    <property type="entry name" value="RecQ-mediated genome instability protein Rmi1, C-terminal domain"/>
    <property type="match status" value="1"/>
</dbReference>
<proteinExistence type="inferred from homology"/>
<evidence type="ECO:0000256" key="1">
    <source>
        <dbReference type="ARBA" id="ARBA00006395"/>
    </source>
</evidence>
<dbReference type="AlphaFoldDB" id="A0AA42B5X0"/>
<comment type="similarity">
    <text evidence="1">Belongs to the RMI1 family.</text>
</comment>
<comment type="caution">
    <text evidence="6">The sequence shown here is derived from an EMBL/GenBank/DDBJ whole genome shotgun (WGS) entry which is preliminary data.</text>
</comment>
<dbReference type="PANTHER" id="PTHR14790:SF15">
    <property type="entry name" value="RECQ-MEDIATED GENOME INSTABILITY PROTEIN 1"/>
    <property type="match status" value="1"/>
</dbReference>
<reference evidence="6" key="1">
    <citation type="submission" date="2022-03" db="EMBL/GenBank/DDBJ databases">
        <title>A functionally conserved STORR gene fusion in Papaver species that diverged 16.8 million years ago.</title>
        <authorList>
            <person name="Catania T."/>
        </authorList>
    </citation>
    <scope>NUCLEOTIDE SEQUENCE</scope>
    <source>
        <strain evidence="6">S-191538</strain>
    </source>
</reference>